<dbReference type="PaxDb" id="4113-PGSC0003DMT400090020"/>
<feature type="region of interest" description="Disordered" evidence="1">
    <location>
        <begin position="52"/>
        <end position="73"/>
    </location>
</feature>
<evidence type="ECO:0000256" key="1">
    <source>
        <dbReference type="SAM" id="MobiDB-lite"/>
    </source>
</evidence>
<dbReference type="InParanoid" id="M1DJF7"/>
<name>M1DJF7_SOLTU</name>
<dbReference type="HOGENOM" id="CLU_2709619_0_0_1"/>
<evidence type="ECO:0000313" key="2">
    <source>
        <dbReference type="EnsemblPlants" id="PGSC0003DMT400090020"/>
    </source>
</evidence>
<protein>
    <submittedName>
        <fullName evidence="2">Uncharacterized protein</fullName>
    </submittedName>
</protein>
<proteinExistence type="predicted"/>
<organism evidence="2 3">
    <name type="scientific">Solanum tuberosum</name>
    <name type="common">Potato</name>
    <dbReference type="NCBI Taxonomy" id="4113"/>
    <lineage>
        <taxon>Eukaryota</taxon>
        <taxon>Viridiplantae</taxon>
        <taxon>Streptophyta</taxon>
        <taxon>Embryophyta</taxon>
        <taxon>Tracheophyta</taxon>
        <taxon>Spermatophyta</taxon>
        <taxon>Magnoliopsida</taxon>
        <taxon>eudicotyledons</taxon>
        <taxon>Gunneridae</taxon>
        <taxon>Pentapetalae</taxon>
        <taxon>asterids</taxon>
        <taxon>lamiids</taxon>
        <taxon>Solanales</taxon>
        <taxon>Solanaceae</taxon>
        <taxon>Solanoideae</taxon>
        <taxon>Solaneae</taxon>
        <taxon>Solanum</taxon>
    </lineage>
</organism>
<dbReference type="Gramene" id="PGSC0003DMT400090020">
    <property type="protein sequence ID" value="PGSC0003DMT400090020"/>
    <property type="gene ID" value="PGSC0003DMG400039591"/>
</dbReference>
<reference evidence="2" key="2">
    <citation type="submission" date="2015-06" db="UniProtKB">
        <authorList>
            <consortium name="EnsemblPlants"/>
        </authorList>
    </citation>
    <scope>IDENTIFICATION</scope>
    <source>
        <strain evidence="2">DM1-3 516 R44</strain>
    </source>
</reference>
<sequence>MNPFQIRLVDPLGSSGPILLAGYRMLWQREIQVIRINIQRLVDPVEQLRVSESQAKGSLGTSDDLRVPVPPRV</sequence>
<feature type="compositionally biased region" description="Polar residues" evidence="1">
    <location>
        <begin position="52"/>
        <end position="61"/>
    </location>
</feature>
<dbReference type="EnsemblPlants" id="PGSC0003DMT400090020">
    <property type="protein sequence ID" value="PGSC0003DMT400090020"/>
    <property type="gene ID" value="PGSC0003DMG400039591"/>
</dbReference>
<dbReference type="AlphaFoldDB" id="M1DJF7"/>
<keyword evidence="3" id="KW-1185">Reference proteome</keyword>
<reference evidence="3" key="1">
    <citation type="journal article" date="2011" name="Nature">
        <title>Genome sequence and analysis of the tuber crop potato.</title>
        <authorList>
            <consortium name="The Potato Genome Sequencing Consortium"/>
        </authorList>
    </citation>
    <scope>NUCLEOTIDE SEQUENCE [LARGE SCALE GENOMIC DNA]</scope>
    <source>
        <strain evidence="3">cv. DM1-3 516 R44</strain>
    </source>
</reference>
<dbReference type="Proteomes" id="UP000011115">
    <property type="component" value="Unassembled WGS sequence"/>
</dbReference>
<accession>M1DJF7</accession>
<evidence type="ECO:0000313" key="3">
    <source>
        <dbReference type="Proteomes" id="UP000011115"/>
    </source>
</evidence>